<dbReference type="EMBL" id="JAZHOF010000006">
    <property type="protein sequence ID" value="MEJ8572991.1"/>
    <property type="molecule type" value="Genomic_DNA"/>
</dbReference>
<reference evidence="3 4" key="1">
    <citation type="submission" date="2024-02" db="EMBL/GenBank/DDBJ databases">
        <title>Genome analysis and characterization of Microbaculum marinisediminis sp. nov., isolated from marine sediment.</title>
        <authorList>
            <person name="Du Z.-J."/>
            <person name="Ye Y.-Q."/>
            <person name="Zhang Z.-R."/>
            <person name="Yuan S.-M."/>
            <person name="Zhang X.-Y."/>
        </authorList>
    </citation>
    <scope>NUCLEOTIDE SEQUENCE [LARGE SCALE GENOMIC DNA]</scope>
    <source>
        <strain evidence="3 4">SDUM1044001</strain>
    </source>
</reference>
<dbReference type="InterPro" id="IPR036380">
    <property type="entry name" value="Isochorismatase-like_sf"/>
</dbReference>
<accession>A0AAW9S014</accession>
<evidence type="ECO:0000313" key="4">
    <source>
        <dbReference type="Proteomes" id="UP001378188"/>
    </source>
</evidence>
<dbReference type="PRINTS" id="PR01398">
    <property type="entry name" value="ISCHRISMTASE"/>
</dbReference>
<dbReference type="Proteomes" id="UP001378188">
    <property type="component" value="Unassembled WGS sequence"/>
</dbReference>
<evidence type="ECO:0000313" key="3">
    <source>
        <dbReference type="EMBL" id="MEJ8572991.1"/>
    </source>
</evidence>
<dbReference type="Gene3D" id="3.40.50.850">
    <property type="entry name" value="Isochorismatase-like"/>
    <property type="match status" value="1"/>
</dbReference>
<comment type="caution">
    <text evidence="3">The sequence shown here is derived from an EMBL/GenBank/DDBJ whole genome shotgun (WGS) entry which is preliminary data.</text>
</comment>
<dbReference type="GO" id="GO:0008908">
    <property type="term" value="F:isochorismatase activity"/>
    <property type="evidence" value="ECO:0007669"/>
    <property type="project" value="InterPro"/>
</dbReference>
<dbReference type="SUPFAM" id="SSF52499">
    <property type="entry name" value="Isochorismatase-like hydrolases"/>
    <property type="match status" value="1"/>
</dbReference>
<dbReference type="CDD" id="cd00431">
    <property type="entry name" value="cysteine_hydrolases"/>
    <property type="match status" value="1"/>
</dbReference>
<dbReference type="Pfam" id="PF00857">
    <property type="entry name" value="Isochorismatase"/>
    <property type="match status" value="1"/>
</dbReference>
<dbReference type="InterPro" id="IPR050272">
    <property type="entry name" value="Isochorismatase-like_hydrls"/>
</dbReference>
<feature type="domain" description="Isochorismatase-like" evidence="2">
    <location>
        <begin position="16"/>
        <end position="205"/>
    </location>
</feature>
<dbReference type="AlphaFoldDB" id="A0AAW9S014"/>
<proteinExistence type="predicted"/>
<dbReference type="EC" id="3.-.-.-" evidence="3"/>
<name>A0AAW9S014_9HYPH</name>
<protein>
    <submittedName>
        <fullName evidence="3">Isochorismatase family cysteine hydrolase</fullName>
        <ecNumber evidence="3">3.-.-.-</ecNumber>
    </submittedName>
</protein>
<dbReference type="RefSeq" id="WP_340330683.1">
    <property type="nucleotide sequence ID" value="NZ_JAZHOF010000006.1"/>
</dbReference>
<keyword evidence="4" id="KW-1185">Reference proteome</keyword>
<keyword evidence="1 3" id="KW-0378">Hydrolase</keyword>
<evidence type="ECO:0000259" key="2">
    <source>
        <dbReference type="Pfam" id="PF00857"/>
    </source>
</evidence>
<gene>
    <name evidence="3" type="ORF">V3328_15985</name>
</gene>
<organism evidence="3 4">
    <name type="scientific">Microbaculum marinum</name>
    <dbReference type="NCBI Taxonomy" id="1764581"/>
    <lineage>
        <taxon>Bacteria</taxon>
        <taxon>Pseudomonadati</taxon>
        <taxon>Pseudomonadota</taxon>
        <taxon>Alphaproteobacteria</taxon>
        <taxon>Hyphomicrobiales</taxon>
        <taxon>Tepidamorphaceae</taxon>
        <taxon>Microbaculum</taxon>
    </lineage>
</organism>
<evidence type="ECO:0000256" key="1">
    <source>
        <dbReference type="ARBA" id="ARBA00022801"/>
    </source>
</evidence>
<dbReference type="PANTHER" id="PTHR43540">
    <property type="entry name" value="PEROXYUREIDOACRYLATE/UREIDOACRYLATE AMIDOHYDROLASE-RELATED"/>
    <property type="match status" value="1"/>
</dbReference>
<sequence length="222" mass="24565">MASELTRDVPLDAGQSALLFIDVQNFCARRDGGEFKDTPASDFDGKYAYYFDRLANVAVPNMRRLQVACRKAGVEVMYTTIESLTLDGRDRSLDYKITGFHVPKGSWDGKVIDEIAPGDDEIVLPKTSSSVFVSTHIDYILRNLGVRQIVLCGLVTDQCVESAVRDACDLGYLVTLVPDACATYSQERHDHSLKTIRGYCRQVTTDALIGELEQGSETEPGR</sequence>
<dbReference type="InterPro" id="IPR016291">
    <property type="entry name" value="Isochorismatase"/>
</dbReference>
<dbReference type="PANTHER" id="PTHR43540:SF1">
    <property type="entry name" value="ISOCHORISMATASE HYDROLASE"/>
    <property type="match status" value="1"/>
</dbReference>
<dbReference type="InterPro" id="IPR000868">
    <property type="entry name" value="Isochorismatase-like_dom"/>
</dbReference>